<evidence type="ECO:0000256" key="10">
    <source>
        <dbReference type="PROSITE-ProRule" id="PRU01360"/>
    </source>
</evidence>
<feature type="domain" description="TonB-dependent receptor-like beta-barrel" evidence="13">
    <location>
        <begin position="327"/>
        <end position="759"/>
    </location>
</feature>
<keyword evidence="4 10" id="KW-0812">Transmembrane</keyword>
<dbReference type="InterPro" id="IPR008969">
    <property type="entry name" value="CarboxyPept-like_regulatory"/>
</dbReference>
<dbReference type="Gene3D" id="2.40.170.20">
    <property type="entry name" value="TonB-dependent receptor, beta-barrel domain"/>
    <property type="match status" value="1"/>
</dbReference>
<comment type="caution">
    <text evidence="15">The sequence shown here is derived from an EMBL/GenBank/DDBJ whole genome shotgun (WGS) entry which is preliminary data.</text>
</comment>
<dbReference type="PANTHER" id="PTHR30069:SF29">
    <property type="entry name" value="HEMOGLOBIN AND HEMOGLOBIN-HAPTOGLOBIN-BINDING PROTEIN 1-RELATED"/>
    <property type="match status" value="1"/>
</dbReference>
<keyword evidence="3 10" id="KW-1134">Transmembrane beta strand</keyword>
<dbReference type="Gene3D" id="2.60.40.1120">
    <property type="entry name" value="Carboxypeptidase-like, regulatory domain"/>
    <property type="match status" value="1"/>
</dbReference>
<dbReference type="Proteomes" id="UP000664628">
    <property type="component" value="Unassembled WGS sequence"/>
</dbReference>
<dbReference type="SUPFAM" id="SSF49464">
    <property type="entry name" value="Carboxypeptidase regulatory domain-like"/>
    <property type="match status" value="1"/>
</dbReference>
<dbReference type="InterPro" id="IPR037066">
    <property type="entry name" value="Plug_dom_sf"/>
</dbReference>
<keyword evidence="2 10" id="KW-0813">Transport</keyword>
<keyword evidence="16" id="KW-1185">Reference proteome</keyword>
<dbReference type="InterPro" id="IPR036942">
    <property type="entry name" value="Beta-barrel_TonB_sf"/>
</dbReference>
<dbReference type="InterPro" id="IPR039426">
    <property type="entry name" value="TonB-dep_rcpt-like"/>
</dbReference>
<dbReference type="InterPro" id="IPR012910">
    <property type="entry name" value="Plug_dom"/>
</dbReference>
<feature type="signal peptide" evidence="12">
    <location>
        <begin position="1"/>
        <end position="18"/>
    </location>
</feature>
<dbReference type="EMBL" id="JAFMYW010000003">
    <property type="protein sequence ID" value="MBO0949304.1"/>
    <property type="molecule type" value="Genomic_DNA"/>
</dbReference>
<evidence type="ECO:0000256" key="9">
    <source>
        <dbReference type="ARBA" id="ARBA00023237"/>
    </source>
</evidence>
<dbReference type="PANTHER" id="PTHR30069">
    <property type="entry name" value="TONB-DEPENDENT OUTER MEMBRANE RECEPTOR"/>
    <property type="match status" value="1"/>
</dbReference>
<keyword evidence="6 11" id="KW-0798">TonB box</keyword>
<proteinExistence type="inferred from homology"/>
<reference evidence="15 16" key="1">
    <citation type="submission" date="2021-03" db="EMBL/GenBank/DDBJ databases">
        <title>Fibrella sp. HMF5405 genome sequencing and assembly.</title>
        <authorList>
            <person name="Kang H."/>
            <person name="Kim H."/>
            <person name="Bae S."/>
            <person name="Joh K."/>
        </authorList>
    </citation>
    <scope>NUCLEOTIDE SEQUENCE [LARGE SCALE GENOMIC DNA]</scope>
    <source>
        <strain evidence="15 16">HMF5405</strain>
    </source>
</reference>
<evidence type="ECO:0000256" key="4">
    <source>
        <dbReference type="ARBA" id="ARBA00022692"/>
    </source>
</evidence>
<comment type="subcellular location">
    <subcellularLocation>
        <location evidence="1 10">Cell outer membrane</location>
        <topology evidence="1 10">Multi-pass membrane protein</topology>
    </subcellularLocation>
</comment>
<evidence type="ECO:0000256" key="11">
    <source>
        <dbReference type="RuleBase" id="RU003357"/>
    </source>
</evidence>
<protein>
    <submittedName>
        <fullName evidence="15">TonB-dependent receptor</fullName>
    </submittedName>
</protein>
<evidence type="ECO:0000256" key="7">
    <source>
        <dbReference type="ARBA" id="ARBA00023136"/>
    </source>
</evidence>
<keyword evidence="7 10" id="KW-0472">Membrane</keyword>
<evidence type="ECO:0000256" key="6">
    <source>
        <dbReference type="ARBA" id="ARBA00023077"/>
    </source>
</evidence>
<evidence type="ECO:0000256" key="3">
    <source>
        <dbReference type="ARBA" id="ARBA00022452"/>
    </source>
</evidence>
<keyword evidence="8 15" id="KW-0675">Receptor</keyword>
<evidence type="ECO:0000313" key="16">
    <source>
        <dbReference type="Proteomes" id="UP000664628"/>
    </source>
</evidence>
<evidence type="ECO:0000256" key="5">
    <source>
        <dbReference type="ARBA" id="ARBA00022729"/>
    </source>
</evidence>
<sequence length="804" mass="88821">MLLLMVACLGLPVSVCIAQHSLAGRVTHGESGEAVIGAAIYLPDLRLGATTDLDGAYRLTNLPTGTFTVQVSYISHKTLIRSVTVNAATTQNFVMENASQMLEEVIVSGASTKTIIRESPVPIAAMSQLRLMQQSSTNLIDAVSKLPGMSQVTTGAGLSKPIIRGLGFNRVITMHDGIRQEDNQWGEEHSIQLDEYSIDRYEVIRGAGSLMYGSDGLGGVVTALSPRPVEEGKIRGRVLTSYQSNHGLLGASVQAAGNQNGFVWLGTASTKSAGNYQNRADGKVYGSNYADILDLSGYVGLNKRWGYSRLYFLRTEQKFNIINGTRDSRTGRFTTATILPNREVADRPVTDDELTSREFLPFNSQRLVNAKISLNNLFQFANGGSLTANLSYARNRRDEFADVLRPNQAQLGLFLYTNYYDVRYNFPTKNNLEITVGSNGMQQSLDNQGYQALYPNYNLFDNGEFVFLKKNIGKLKISGGARFDVRMLTIGALYLDSEGAFQVRSQGPNSQRFAGADKTYRNVSASLGGVYSVTDKLNVRVNASRGFRAPTVPELSSNGVHAGTFRYEIGKLDAVPEVAYQGDLGMTYESQNWYVDLSLFQNSIQNYIYSERVLNRAGTDSLFQGNIPVFRYAQGNARLQGLEGMVTYNPAAARWFSLTQTYSSVFGRNLSATTDDAQYLPFMPAPRWVTQLRLTRDRISNRFRNLYATMDIEITQRQDRFLAASNTETATPGYTLVHIGAGGDVTGNRKQTLFSVYFSTTNLFDVIYQAHQSRLKYLDPNNATGRVGVFNLGRNMSLKVVVPF</sequence>
<keyword evidence="5 12" id="KW-0732">Signal</keyword>
<dbReference type="Pfam" id="PF00593">
    <property type="entry name" value="TonB_dep_Rec_b-barrel"/>
    <property type="match status" value="1"/>
</dbReference>
<keyword evidence="9 10" id="KW-0998">Cell outer membrane</keyword>
<evidence type="ECO:0000256" key="8">
    <source>
        <dbReference type="ARBA" id="ARBA00023170"/>
    </source>
</evidence>
<dbReference type="PROSITE" id="PS52016">
    <property type="entry name" value="TONB_DEPENDENT_REC_3"/>
    <property type="match status" value="1"/>
</dbReference>
<dbReference type="Pfam" id="PF07715">
    <property type="entry name" value="Plug"/>
    <property type="match status" value="1"/>
</dbReference>
<accession>A0ABS3JJ94</accession>
<dbReference type="Pfam" id="PF13715">
    <property type="entry name" value="CarbopepD_reg_2"/>
    <property type="match status" value="1"/>
</dbReference>
<dbReference type="Gene3D" id="2.170.130.10">
    <property type="entry name" value="TonB-dependent receptor, plug domain"/>
    <property type="match status" value="1"/>
</dbReference>
<dbReference type="SUPFAM" id="SSF56935">
    <property type="entry name" value="Porins"/>
    <property type="match status" value="1"/>
</dbReference>
<evidence type="ECO:0000256" key="2">
    <source>
        <dbReference type="ARBA" id="ARBA00022448"/>
    </source>
</evidence>
<evidence type="ECO:0000256" key="1">
    <source>
        <dbReference type="ARBA" id="ARBA00004571"/>
    </source>
</evidence>
<feature type="domain" description="TonB-dependent receptor plug" evidence="14">
    <location>
        <begin position="117"/>
        <end position="220"/>
    </location>
</feature>
<gene>
    <name evidence="15" type="ORF">J2I46_11975</name>
</gene>
<evidence type="ECO:0000313" key="15">
    <source>
        <dbReference type="EMBL" id="MBO0949304.1"/>
    </source>
</evidence>
<organism evidence="15 16">
    <name type="scientific">Fibrella forsythiae</name>
    <dbReference type="NCBI Taxonomy" id="2817061"/>
    <lineage>
        <taxon>Bacteria</taxon>
        <taxon>Pseudomonadati</taxon>
        <taxon>Bacteroidota</taxon>
        <taxon>Cytophagia</taxon>
        <taxon>Cytophagales</taxon>
        <taxon>Spirosomataceae</taxon>
        <taxon>Fibrella</taxon>
    </lineage>
</organism>
<evidence type="ECO:0000259" key="14">
    <source>
        <dbReference type="Pfam" id="PF07715"/>
    </source>
</evidence>
<evidence type="ECO:0000256" key="12">
    <source>
        <dbReference type="SAM" id="SignalP"/>
    </source>
</evidence>
<evidence type="ECO:0000259" key="13">
    <source>
        <dbReference type="Pfam" id="PF00593"/>
    </source>
</evidence>
<feature type="chain" id="PRO_5046110356" evidence="12">
    <location>
        <begin position="19"/>
        <end position="804"/>
    </location>
</feature>
<comment type="similarity">
    <text evidence="10 11">Belongs to the TonB-dependent receptor family.</text>
</comment>
<name>A0ABS3JJ94_9BACT</name>
<dbReference type="InterPro" id="IPR000531">
    <property type="entry name" value="Beta-barrel_TonB"/>
</dbReference>